<evidence type="ECO:0000256" key="10">
    <source>
        <dbReference type="ARBA" id="ARBA00044881"/>
    </source>
</evidence>
<dbReference type="OrthoDB" id="5620971at2"/>
<dbReference type="GO" id="GO:0005765">
    <property type="term" value="C:lysosomal membrane"/>
    <property type="evidence" value="ECO:0007669"/>
    <property type="project" value="UniProtKB-SubCell"/>
</dbReference>
<evidence type="ECO:0000256" key="20">
    <source>
        <dbReference type="ARBA" id="ARBA00044924"/>
    </source>
</evidence>
<gene>
    <name evidence="28" type="primary">sauU_2</name>
    <name evidence="28" type="ORF">AQUSIP_13480</name>
</gene>
<dbReference type="PROSITE" id="PS50850">
    <property type="entry name" value="MFS"/>
    <property type="match status" value="1"/>
</dbReference>
<feature type="transmembrane region" description="Helical" evidence="26">
    <location>
        <begin position="46"/>
        <end position="66"/>
    </location>
</feature>
<comment type="catalytic activity">
    <reaction evidence="20">
        <text>L-lysyl-glycine(out) = L-lysyl-glycine(in)</text>
        <dbReference type="Rhea" id="RHEA:79407"/>
        <dbReference type="ChEBI" id="CHEBI:191202"/>
    </reaction>
</comment>
<comment type="catalytic activity">
    <reaction evidence="13">
        <text>L-alpha-aminoacyl-L-lysine(out) = L-alpha-aminoacyl-L-lysine(in)</text>
        <dbReference type="Rhea" id="RHEA:79383"/>
        <dbReference type="ChEBI" id="CHEBI:229966"/>
    </reaction>
</comment>
<comment type="catalytic activity">
    <reaction evidence="8">
        <text>L-lysyl-L-alanine(out) = L-lysyl-L-alanine(in)</text>
        <dbReference type="Rhea" id="RHEA:79399"/>
        <dbReference type="ChEBI" id="CHEBI:229954"/>
    </reaction>
</comment>
<evidence type="ECO:0000256" key="1">
    <source>
        <dbReference type="ARBA" id="ARBA00004155"/>
    </source>
</evidence>
<comment type="catalytic activity">
    <reaction evidence="14">
        <text>L-aspartyl-L-lysine(out) = L-aspartyl-L-lysine(in)</text>
        <dbReference type="Rhea" id="RHEA:79411"/>
        <dbReference type="ChEBI" id="CHEBI:229953"/>
    </reaction>
</comment>
<comment type="catalytic activity">
    <reaction evidence="10">
        <text>L-alpha-aminoacyl-L-arginine(out) = L-alpha-aminoacyl-L-arginine(in)</text>
        <dbReference type="Rhea" id="RHEA:79367"/>
        <dbReference type="ChEBI" id="CHEBI:229968"/>
    </reaction>
</comment>
<comment type="catalytic activity">
    <reaction evidence="15">
        <text>L-arginyl-L-alpha-amino acid(out) = L-arginyl-L-alpha-amino acid(in)</text>
        <dbReference type="Rhea" id="RHEA:79371"/>
        <dbReference type="ChEBI" id="CHEBI:84315"/>
    </reaction>
</comment>
<keyword evidence="6 26" id="KW-0472">Membrane</keyword>
<evidence type="ECO:0000256" key="4">
    <source>
        <dbReference type="ARBA" id="ARBA00022692"/>
    </source>
</evidence>
<evidence type="ECO:0000256" key="24">
    <source>
        <dbReference type="ARBA" id="ARBA00046376"/>
    </source>
</evidence>
<dbReference type="PANTHER" id="PTHR23512">
    <property type="entry name" value="MAJOR FACILITATOR SUPERFAMILY DOMAIN-CONTAINING PROTEIN 1"/>
    <property type="match status" value="1"/>
</dbReference>
<keyword evidence="7" id="KW-0458">Lysosome</keyword>
<dbReference type="Gene3D" id="1.20.1250.20">
    <property type="entry name" value="MFS general substrate transporter like domains"/>
    <property type="match status" value="2"/>
</dbReference>
<keyword evidence="29" id="KW-1185">Reference proteome</keyword>
<evidence type="ECO:0000256" key="15">
    <source>
        <dbReference type="ARBA" id="ARBA00044899"/>
    </source>
</evidence>
<feature type="transmembrane region" description="Helical" evidence="26">
    <location>
        <begin position="275"/>
        <end position="292"/>
    </location>
</feature>
<feature type="transmembrane region" description="Helical" evidence="26">
    <location>
        <begin position="176"/>
        <end position="195"/>
    </location>
</feature>
<evidence type="ECO:0000256" key="13">
    <source>
        <dbReference type="ARBA" id="ARBA00044893"/>
    </source>
</evidence>
<feature type="transmembrane region" description="Helical" evidence="26">
    <location>
        <begin position="359"/>
        <end position="378"/>
    </location>
</feature>
<evidence type="ECO:0000313" key="28">
    <source>
        <dbReference type="EMBL" id="VVC76046.1"/>
    </source>
</evidence>
<dbReference type="InterPro" id="IPR020846">
    <property type="entry name" value="MFS_dom"/>
</dbReference>
<feature type="transmembrane region" description="Helical" evidence="26">
    <location>
        <begin position="325"/>
        <end position="347"/>
    </location>
</feature>
<dbReference type="SUPFAM" id="SSF103473">
    <property type="entry name" value="MFS general substrate transporter"/>
    <property type="match status" value="1"/>
</dbReference>
<dbReference type="PANTHER" id="PTHR23512:SF3">
    <property type="entry name" value="MAJOR FACILITATOR SUPERFAMILY DOMAIN-CONTAINING PROTEIN 1"/>
    <property type="match status" value="1"/>
</dbReference>
<evidence type="ECO:0000256" key="23">
    <source>
        <dbReference type="ARBA" id="ARBA00045709"/>
    </source>
</evidence>
<feature type="transmembrane region" description="Helical" evidence="26">
    <location>
        <begin position="299"/>
        <end position="319"/>
    </location>
</feature>
<comment type="catalytic activity">
    <reaction evidence="18">
        <text>L-histidyl-L-alpha-amino acid(out) = L-histidyl-L-alpha-amino acid(in)</text>
        <dbReference type="Rhea" id="RHEA:79379"/>
        <dbReference type="ChEBI" id="CHEBI:229964"/>
    </reaction>
</comment>
<feature type="domain" description="Major facilitator superfamily (MFS) profile" evidence="27">
    <location>
        <begin position="18"/>
        <end position="429"/>
    </location>
</feature>
<comment type="function">
    <text evidence="23">Lysosomal dipeptide uniporter that selectively exports lysine, arginine or histidine-containing dipeptides with a net positive charge from the lysosome lumen into the cytosol. Could play a role in a specific type of protein O-glycosylation indirectly regulating macrophages migration and tissue invasion. Also essential for liver homeostasis.</text>
</comment>
<comment type="catalytic activity">
    <reaction evidence="9">
        <text>L-histidyl-glycine(out) = L-histidyl-glycine(in)</text>
        <dbReference type="Rhea" id="RHEA:79395"/>
        <dbReference type="ChEBI" id="CHEBI:229957"/>
    </reaction>
</comment>
<feature type="transmembrane region" description="Helical" evidence="26">
    <location>
        <begin position="233"/>
        <end position="255"/>
    </location>
</feature>
<dbReference type="InterPro" id="IPR052187">
    <property type="entry name" value="MFSD1"/>
</dbReference>
<dbReference type="RefSeq" id="WP_148339299.1">
    <property type="nucleotide sequence ID" value="NZ_LR699119.1"/>
</dbReference>
<dbReference type="AlphaFoldDB" id="A0A5E4PI68"/>
<protein>
    <recommendedName>
        <fullName evidence="21">Lysosomal dipeptide transporter MFSD1</fullName>
    </recommendedName>
    <alternativeName>
        <fullName evidence="22">Major facilitator superfamily domain-containing protein 1</fullName>
    </alternativeName>
</protein>
<evidence type="ECO:0000256" key="26">
    <source>
        <dbReference type="SAM" id="Phobius"/>
    </source>
</evidence>
<feature type="transmembrane region" description="Helical" evidence="26">
    <location>
        <begin position="142"/>
        <end position="164"/>
    </location>
</feature>
<dbReference type="InterPro" id="IPR011701">
    <property type="entry name" value="MFS"/>
</dbReference>
<sequence length="455" mass="49737">MMADNRGMSLPMFRSAYPWLIVCCGMLFYCYNYFLRVSPSVMQNELSQTFHITATQFGTLAGFYYWAYTPMQIPAGMIYDKFGVRIVLCAACLLAVFGLSIFIASDDFATAGLGRFMIGLGTAFAYIGTLKLASIWLPPNRFATVAGLTTAIGMTSGALAQKYLTKVVELIGYQQALHSAVIAGILLSVVIIVLVRNRPKSQIAFAANEMQNPIDLKQLLAALRTIFTNRQMWLIGIIGCLLYLPSSVFLDLWGIPYLKAVYQLKPEEAVAISNYTFYGWIISGPLIGAFSDRIKRRRFPLTFTGFFAALLLCIVFYLPNLTLSSLYGIFFMIGFCCGAHPLCFALGKENNPLQISGTAVAVTNMLIMAGGAIFQPVVGKLLDLHTTSPIGADGLPVYSSSDYTFALSIIPIGVALGIFLSVFLKETYCSSPAEEAEDTALKPDSILEPEVEPAK</sequence>
<organism evidence="28 29">
    <name type="scientific">Aquicella siphonis</name>
    <dbReference type="NCBI Taxonomy" id="254247"/>
    <lineage>
        <taxon>Bacteria</taxon>
        <taxon>Pseudomonadati</taxon>
        <taxon>Pseudomonadota</taxon>
        <taxon>Gammaproteobacteria</taxon>
        <taxon>Legionellales</taxon>
        <taxon>Coxiellaceae</taxon>
        <taxon>Aquicella</taxon>
    </lineage>
</organism>
<evidence type="ECO:0000256" key="6">
    <source>
        <dbReference type="ARBA" id="ARBA00023136"/>
    </source>
</evidence>
<accession>A0A5E4PI68</accession>
<evidence type="ECO:0000256" key="22">
    <source>
        <dbReference type="ARBA" id="ARBA00045018"/>
    </source>
</evidence>
<evidence type="ECO:0000256" key="18">
    <source>
        <dbReference type="ARBA" id="ARBA00044912"/>
    </source>
</evidence>
<evidence type="ECO:0000256" key="5">
    <source>
        <dbReference type="ARBA" id="ARBA00022989"/>
    </source>
</evidence>
<evidence type="ECO:0000256" key="2">
    <source>
        <dbReference type="ARBA" id="ARBA00008335"/>
    </source>
</evidence>
<evidence type="ECO:0000256" key="11">
    <source>
        <dbReference type="ARBA" id="ARBA00044884"/>
    </source>
</evidence>
<feature type="transmembrane region" description="Helical" evidence="26">
    <location>
        <begin position="111"/>
        <end position="130"/>
    </location>
</feature>
<evidence type="ECO:0000256" key="12">
    <source>
        <dbReference type="ARBA" id="ARBA00044891"/>
    </source>
</evidence>
<evidence type="ECO:0000256" key="17">
    <source>
        <dbReference type="ARBA" id="ARBA00044903"/>
    </source>
</evidence>
<evidence type="ECO:0000313" key="29">
    <source>
        <dbReference type="Proteomes" id="UP000324194"/>
    </source>
</evidence>
<evidence type="ECO:0000259" key="27">
    <source>
        <dbReference type="PROSITE" id="PS50850"/>
    </source>
</evidence>
<comment type="subunit">
    <text evidence="24">Homodimer. Interacts with lysosomal protein GLMP (via lumenal domain); the interaction starts while both proteins are still in the endoplasmic reticulum and is required for stabilization of MFSD1 in lysosomes but has no direct effect on its targeting to lysosomes or transporter activity.</text>
</comment>
<evidence type="ECO:0000256" key="16">
    <source>
        <dbReference type="ARBA" id="ARBA00044900"/>
    </source>
</evidence>
<comment type="subcellular location">
    <subcellularLocation>
        <location evidence="1">Lysosome membrane</location>
        <topology evidence="1">Multi-pass membrane protein</topology>
    </subcellularLocation>
</comment>
<reference evidence="28 29" key="1">
    <citation type="submission" date="2019-08" db="EMBL/GenBank/DDBJ databases">
        <authorList>
            <person name="Guy L."/>
        </authorList>
    </citation>
    <scope>NUCLEOTIDE SEQUENCE [LARGE SCALE GENOMIC DNA]</scope>
    <source>
        <strain evidence="28 29">SGT-108</strain>
    </source>
</reference>
<dbReference type="Proteomes" id="UP000324194">
    <property type="component" value="Chromosome 1"/>
</dbReference>
<evidence type="ECO:0000256" key="9">
    <source>
        <dbReference type="ARBA" id="ARBA00044878"/>
    </source>
</evidence>
<proteinExistence type="inferred from homology"/>
<keyword evidence="4 26" id="KW-0812">Transmembrane</keyword>
<comment type="catalytic activity">
    <reaction evidence="11">
        <text>L-alpha-aminoacyl-L-histidine(out) = L-alpha-aminoacyl-L-histidine(in)</text>
        <dbReference type="Rhea" id="RHEA:79375"/>
        <dbReference type="ChEBI" id="CHEBI:229967"/>
    </reaction>
</comment>
<comment type="catalytic activity">
    <reaction evidence="17">
        <text>L-arginyl-glycine(out) = L-arginyl-glycine(in)</text>
        <dbReference type="Rhea" id="RHEA:79391"/>
        <dbReference type="ChEBI" id="CHEBI:229955"/>
    </reaction>
</comment>
<feature type="region of interest" description="Disordered" evidence="25">
    <location>
        <begin position="435"/>
        <end position="455"/>
    </location>
</feature>
<dbReference type="GO" id="GO:0022857">
    <property type="term" value="F:transmembrane transporter activity"/>
    <property type="evidence" value="ECO:0007669"/>
    <property type="project" value="InterPro"/>
</dbReference>
<name>A0A5E4PI68_9COXI</name>
<evidence type="ECO:0000256" key="7">
    <source>
        <dbReference type="ARBA" id="ARBA00023228"/>
    </source>
</evidence>
<feature type="transmembrane region" description="Helical" evidence="26">
    <location>
        <begin position="403"/>
        <end position="424"/>
    </location>
</feature>
<keyword evidence="3" id="KW-0813">Transport</keyword>
<evidence type="ECO:0000256" key="3">
    <source>
        <dbReference type="ARBA" id="ARBA00022448"/>
    </source>
</evidence>
<evidence type="ECO:0000256" key="8">
    <source>
        <dbReference type="ARBA" id="ARBA00044876"/>
    </source>
</evidence>
<comment type="similarity">
    <text evidence="2">Belongs to the major facilitator superfamily.</text>
</comment>
<dbReference type="EMBL" id="LR699119">
    <property type="protein sequence ID" value="VVC76046.1"/>
    <property type="molecule type" value="Genomic_DNA"/>
</dbReference>
<dbReference type="Pfam" id="PF07690">
    <property type="entry name" value="MFS_1"/>
    <property type="match status" value="1"/>
</dbReference>
<comment type="catalytic activity">
    <reaction evidence="16">
        <text>L-lysyl-L-lysine(out) = L-lysyl-L-lysine(in)</text>
        <dbReference type="Rhea" id="RHEA:79403"/>
        <dbReference type="ChEBI" id="CHEBI:229956"/>
    </reaction>
</comment>
<keyword evidence="5 26" id="KW-1133">Transmembrane helix</keyword>
<comment type="catalytic activity">
    <reaction evidence="12">
        <text>L-lysyl-L-alpha-amino acid(out) = L-lysyl-L-alpha-amino acid(in)</text>
        <dbReference type="Rhea" id="RHEA:79387"/>
        <dbReference type="ChEBI" id="CHEBI:229965"/>
    </reaction>
</comment>
<comment type="catalytic activity">
    <reaction evidence="19">
        <text>L-alanyl-L-lysine(out) = L-alanyl-L-lysine(in)</text>
        <dbReference type="Rhea" id="RHEA:79415"/>
        <dbReference type="ChEBI" id="CHEBI:192470"/>
    </reaction>
</comment>
<feature type="transmembrane region" description="Helical" evidence="26">
    <location>
        <begin position="16"/>
        <end position="34"/>
    </location>
</feature>
<feature type="transmembrane region" description="Helical" evidence="26">
    <location>
        <begin position="86"/>
        <end position="105"/>
    </location>
</feature>
<dbReference type="KEGG" id="asip:AQUSIP_13480"/>
<evidence type="ECO:0000256" key="14">
    <source>
        <dbReference type="ARBA" id="ARBA00044898"/>
    </source>
</evidence>
<evidence type="ECO:0000256" key="25">
    <source>
        <dbReference type="SAM" id="MobiDB-lite"/>
    </source>
</evidence>
<dbReference type="InterPro" id="IPR036259">
    <property type="entry name" value="MFS_trans_sf"/>
</dbReference>
<evidence type="ECO:0000256" key="19">
    <source>
        <dbReference type="ARBA" id="ARBA00044919"/>
    </source>
</evidence>
<evidence type="ECO:0000256" key="21">
    <source>
        <dbReference type="ARBA" id="ARBA00044985"/>
    </source>
</evidence>